<dbReference type="InterPro" id="IPR041899">
    <property type="entry name" value="MAGE_WH2"/>
</dbReference>
<evidence type="ECO:0000256" key="1">
    <source>
        <dbReference type="SAM" id="MobiDB-lite"/>
    </source>
</evidence>
<accession>A0A821TSZ2</accession>
<dbReference type="Proteomes" id="UP000663880">
    <property type="component" value="Unassembled WGS sequence"/>
</dbReference>
<proteinExistence type="predicted"/>
<gene>
    <name evidence="3" type="ORF">PMACD_LOCUS9397</name>
</gene>
<evidence type="ECO:0000313" key="4">
    <source>
        <dbReference type="Proteomes" id="UP000663880"/>
    </source>
</evidence>
<dbReference type="AlphaFoldDB" id="A0A821TSZ2"/>
<dbReference type="Gene3D" id="1.10.10.1200">
    <property type="entry name" value="MAGE homology domain, winged helix WH1 motif"/>
    <property type="match status" value="1"/>
</dbReference>
<dbReference type="InterPro" id="IPR002190">
    <property type="entry name" value="MHD_dom"/>
</dbReference>
<organism evidence="3 4">
    <name type="scientific">Pieris macdunnoughi</name>
    <dbReference type="NCBI Taxonomy" id="345717"/>
    <lineage>
        <taxon>Eukaryota</taxon>
        <taxon>Metazoa</taxon>
        <taxon>Ecdysozoa</taxon>
        <taxon>Arthropoda</taxon>
        <taxon>Hexapoda</taxon>
        <taxon>Insecta</taxon>
        <taxon>Pterygota</taxon>
        <taxon>Neoptera</taxon>
        <taxon>Endopterygota</taxon>
        <taxon>Lepidoptera</taxon>
        <taxon>Glossata</taxon>
        <taxon>Ditrysia</taxon>
        <taxon>Papilionoidea</taxon>
        <taxon>Pieridae</taxon>
        <taxon>Pierinae</taxon>
        <taxon>Pieris</taxon>
    </lineage>
</organism>
<dbReference type="GO" id="GO:0005634">
    <property type="term" value="C:nucleus"/>
    <property type="evidence" value="ECO:0007669"/>
    <property type="project" value="TreeGrafter"/>
</dbReference>
<feature type="region of interest" description="Disordered" evidence="1">
    <location>
        <begin position="1"/>
        <end position="21"/>
    </location>
</feature>
<dbReference type="Pfam" id="PF01454">
    <property type="entry name" value="MAGE"/>
    <property type="match status" value="2"/>
</dbReference>
<evidence type="ECO:0000313" key="3">
    <source>
        <dbReference type="EMBL" id="CAF4878509.1"/>
    </source>
</evidence>
<dbReference type="PANTHER" id="PTHR11736:SF14">
    <property type="entry name" value="NSE3 HOMOLOG, SMC5-SMC6 COMPLEX COMPONENT"/>
    <property type="match status" value="1"/>
</dbReference>
<comment type="caution">
    <text evidence="3">The sequence shown here is derived from an EMBL/GenBank/DDBJ whole genome shotgun (WGS) entry which is preliminary data.</text>
</comment>
<feature type="domain" description="MAGE" evidence="2">
    <location>
        <begin position="21"/>
        <end position="219"/>
    </location>
</feature>
<dbReference type="FunFam" id="1.10.10.1210:FF:000001">
    <property type="entry name" value="melanoma-associated antigen D1"/>
    <property type="match status" value="1"/>
</dbReference>
<dbReference type="PROSITE" id="PS50838">
    <property type="entry name" value="MAGE"/>
    <property type="match status" value="1"/>
</dbReference>
<dbReference type="SMART" id="SM01373">
    <property type="entry name" value="MAGE"/>
    <property type="match status" value="1"/>
</dbReference>
<dbReference type="PANTHER" id="PTHR11736">
    <property type="entry name" value="MELANOMA-ASSOCIATED ANTIGEN MAGE ANTIGEN"/>
    <property type="match status" value="1"/>
</dbReference>
<dbReference type="Gene3D" id="1.10.10.1210">
    <property type="entry name" value="MAGE homology domain, winged helix WH2 motif"/>
    <property type="match status" value="1"/>
</dbReference>
<reference evidence="3" key="1">
    <citation type="submission" date="2021-02" db="EMBL/GenBank/DDBJ databases">
        <authorList>
            <person name="Steward A R."/>
        </authorList>
    </citation>
    <scope>NUCLEOTIDE SEQUENCE</scope>
</reference>
<dbReference type="OrthoDB" id="205198at2759"/>
<name>A0A821TSZ2_9NEOP</name>
<dbReference type="InterPro" id="IPR037445">
    <property type="entry name" value="MAGE"/>
</dbReference>
<sequence>MVRSTRKEGSTSRVEESPNTNPNAVTECVRYILCREGSKVPIKRSEIKDYLSTSSQISQNDMNSIILESERVLKKIYGFKLVQIASKSGVQYIVVLAELCEDSLLSTVTDVSHRQLLVAALTHIFMTGGPVKDDDMWNFLTETGLLKETDNAGRKIITNLFTKQLYLKYTKVGENELARYVFEWGQRAIEEVPKIFLLNKMAQAFERDPNDWIEQYQVCTVTD</sequence>
<keyword evidence="4" id="KW-1185">Reference proteome</keyword>
<protein>
    <recommendedName>
        <fullName evidence="2">MAGE domain-containing protein</fullName>
    </recommendedName>
</protein>
<feature type="compositionally biased region" description="Basic and acidic residues" evidence="1">
    <location>
        <begin position="1"/>
        <end position="16"/>
    </location>
</feature>
<dbReference type="InterPro" id="IPR041898">
    <property type="entry name" value="MAGE_WH1"/>
</dbReference>
<evidence type="ECO:0000259" key="2">
    <source>
        <dbReference type="PROSITE" id="PS50838"/>
    </source>
</evidence>
<dbReference type="EMBL" id="CAJOBZ010000026">
    <property type="protein sequence ID" value="CAF4878509.1"/>
    <property type="molecule type" value="Genomic_DNA"/>
</dbReference>